<dbReference type="GO" id="GO:0045732">
    <property type="term" value="P:positive regulation of protein catabolic process"/>
    <property type="evidence" value="ECO:0007669"/>
    <property type="project" value="TreeGrafter"/>
</dbReference>
<dbReference type="GO" id="GO:0005737">
    <property type="term" value="C:cytoplasm"/>
    <property type="evidence" value="ECO:0007669"/>
    <property type="project" value="TreeGrafter"/>
</dbReference>
<dbReference type="InterPro" id="IPR002993">
    <property type="entry name" value="ODC_AZ"/>
</dbReference>
<dbReference type="InterPro" id="IPR016181">
    <property type="entry name" value="Acyl_CoA_acyltransferase"/>
</dbReference>
<accession>G0S9Y9</accession>
<proteinExistence type="inferred from homology"/>
<dbReference type="SUPFAM" id="SSF55729">
    <property type="entry name" value="Acyl-CoA N-acyltransferases (Nat)"/>
    <property type="match status" value="1"/>
</dbReference>
<evidence type="ECO:0000313" key="8">
    <source>
        <dbReference type="Proteomes" id="UP000008066"/>
    </source>
</evidence>
<gene>
    <name evidence="7" type="ORF">CTHT_0040370</name>
</gene>
<dbReference type="GO" id="GO:0005634">
    <property type="term" value="C:nucleus"/>
    <property type="evidence" value="ECO:0007669"/>
    <property type="project" value="TreeGrafter"/>
</dbReference>
<evidence type="ECO:0000256" key="5">
    <source>
        <dbReference type="ARBA" id="ARBA00022758"/>
    </source>
</evidence>
<organism evidence="8">
    <name type="scientific">Chaetomium thermophilum (strain DSM 1495 / CBS 144.50 / IMI 039719)</name>
    <name type="common">Thermochaetoides thermophila</name>
    <dbReference type="NCBI Taxonomy" id="759272"/>
    <lineage>
        <taxon>Eukaryota</taxon>
        <taxon>Fungi</taxon>
        <taxon>Dikarya</taxon>
        <taxon>Ascomycota</taxon>
        <taxon>Pezizomycotina</taxon>
        <taxon>Sordariomycetes</taxon>
        <taxon>Sordariomycetidae</taxon>
        <taxon>Sordariales</taxon>
        <taxon>Chaetomiaceae</taxon>
        <taxon>Thermochaetoides</taxon>
    </lineage>
</organism>
<dbReference type="Proteomes" id="UP000008066">
    <property type="component" value="Unassembled WGS sequence"/>
</dbReference>
<feature type="compositionally biased region" description="Low complexity" evidence="6">
    <location>
        <begin position="65"/>
        <end position="79"/>
    </location>
</feature>
<dbReference type="EMBL" id="GL988043">
    <property type="protein sequence ID" value="EGS19561.1"/>
    <property type="molecule type" value="Genomic_DNA"/>
</dbReference>
<dbReference type="OrthoDB" id="5959761at2759"/>
<keyword evidence="5" id="KW-0688">Ribosomal frameshifting</keyword>
<dbReference type="InterPro" id="IPR038581">
    <property type="entry name" value="ODC_AZ_sf"/>
</dbReference>
<comment type="similarity">
    <text evidence="2">Belongs to the ODC antizyme family.</text>
</comment>
<evidence type="ECO:0000313" key="7">
    <source>
        <dbReference type="EMBL" id="EGS19561.1"/>
    </source>
</evidence>
<dbReference type="PANTHER" id="PTHR10279:SF10">
    <property type="entry name" value="ORNITHINE DECARBOXYLASE ANTIZYME"/>
    <property type="match status" value="1"/>
</dbReference>
<reference evidence="7 8" key="1">
    <citation type="journal article" date="2011" name="Cell">
        <title>Insight into structure and assembly of the nuclear pore complex by utilizing the genome of a eukaryotic thermophile.</title>
        <authorList>
            <person name="Amlacher S."/>
            <person name="Sarges P."/>
            <person name="Flemming D."/>
            <person name="van Noort V."/>
            <person name="Kunze R."/>
            <person name="Devos D.P."/>
            <person name="Arumugam M."/>
            <person name="Bork P."/>
            <person name="Hurt E."/>
        </authorList>
    </citation>
    <scope>NUCLEOTIDE SEQUENCE [LARGE SCALE GENOMIC DNA]</scope>
    <source>
        <strain evidence="8">DSM 1495 / CBS 144.50 / IMI 039719</strain>
    </source>
</reference>
<evidence type="ECO:0000256" key="6">
    <source>
        <dbReference type="SAM" id="MobiDB-lite"/>
    </source>
</evidence>
<dbReference type="OMA" id="RLFCETM"/>
<name>G0S9Y9_CHATD</name>
<dbReference type="Gene3D" id="3.40.630.60">
    <property type="match status" value="1"/>
</dbReference>
<dbReference type="PANTHER" id="PTHR10279">
    <property type="entry name" value="ORNITHINE DECARBOXYLASE ANTIZYME"/>
    <property type="match status" value="1"/>
</dbReference>
<evidence type="ECO:0000256" key="2">
    <source>
        <dbReference type="ARBA" id="ARBA00008796"/>
    </source>
</evidence>
<dbReference type="HOGENOM" id="CLU_086393_0_1_1"/>
<evidence type="ECO:0000256" key="3">
    <source>
        <dbReference type="ARBA" id="ARBA00011486"/>
    </source>
</evidence>
<evidence type="ECO:0000256" key="4">
    <source>
        <dbReference type="ARBA" id="ARBA00017712"/>
    </source>
</evidence>
<feature type="region of interest" description="Disordered" evidence="6">
    <location>
        <begin position="1"/>
        <end position="46"/>
    </location>
</feature>
<protein>
    <recommendedName>
        <fullName evidence="4">Ornithine decarboxylase antizyme</fullName>
    </recommendedName>
</protein>
<comment type="function">
    <text evidence="1">Ornithine decarboxylase (ODC) antizyme protein that negatively regulates ODC activity and intracellular polyamine biosynthesis in response to increased intracellular polyamine levels. Binds to ODC monomers, inhibiting the assembly of the functional ODC homodimer, and targets the monomers for ubiquitin-independent proteolytic destruction by the 26S proteasome.</text>
</comment>
<keyword evidence="8" id="KW-1185">Reference proteome</keyword>
<dbReference type="GeneID" id="18258075"/>
<dbReference type="GO" id="GO:0075523">
    <property type="term" value="P:viral translational frameshifting"/>
    <property type="evidence" value="ECO:0007669"/>
    <property type="project" value="UniProtKB-KW"/>
</dbReference>
<dbReference type="KEGG" id="cthr:CTHT_0040370"/>
<comment type="subunit">
    <text evidence="3">Interacts with ODC and thereby sterically blocks ODC homodimerization.</text>
</comment>
<dbReference type="RefSeq" id="XP_006694446.1">
    <property type="nucleotide sequence ID" value="XM_006694383.1"/>
</dbReference>
<dbReference type="AlphaFoldDB" id="G0S9Y9"/>
<dbReference type="GO" id="GO:0008073">
    <property type="term" value="F:ornithine decarboxylase inhibitor activity"/>
    <property type="evidence" value="ECO:0007669"/>
    <property type="project" value="InterPro"/>
</dbReference>
<evidence type="ECO:0000256" key="1">
    <source>
        <dbReference type="ARBA" id="ARBA00002307"/>
    </source>
</evidence>
<dbReference type="STRING" id="759272.G0S9Y9"/>
<dbReference type="Pfam" id="PF02100">
    <property type="entry name" value="ODC_AZ"/>
    <property type="match status" value="1"/>
</dbReference>
<sequence>MAPMKQTEYNHHSSNYGEDIDRQEPSGIPEVPSTGLPSPPSSPPLAALTATNELALAPKTSAKRNSNGSLGGNSNVTNGRGSGAVGGTSIDLDAWHRRRGGAALRIREECERFFCETLRAVFLGERNSAPQISSLTGAHNNGNHANRNRVVINNSSERLTARVNGSGVTNGSSVTNNRNDRSHVSCWLEIWDYSGGSSFRGFVGEDPQSSARTLFIFLDSQRPRRDFKQALVALIELGEGPLACSYGVICVERSTPDEERDSLINGLQWAGFSLSTLDLWSNGPDKISKRWLFLTTEL</sequence>
<dbReference type="eggNOG" id="ENOG502S3W3">
    <property type="taxonomic scope" value="Eukaryota"/>
</dbReference>
<feature type="region of interest" description="Disordered" evidence="6">
    <location>
        <begin position="58"/>
        <end position="89"/>
    </location>
</feature>